<dbReference type="InterPro" id="IPR038727">
    <property type="entry name" value="NadR/Ttd14_AAA_dom"/>
</dbReference>
<evidence type="ECO:0000259" key="1">
    <source>
        <dbReference type="Pfam" id="PF13521"/>
    </source>
</evidence>
<feature type="domain" description="NadR/Ttd14 AAA" evidence="1">
    <location>
        <begin position="3"/>
        <end position="158"/>
    </location>
</feature>
<name>A0A0F9L4Q4_9ZZZZ</name>
<sequence>MLFAISGSQGSGKTTVINALKKEGFPVVERKTSRSIMDEWGVTLSEINNDRPLTIKFQDEIIERKFNDEKKTRSPGEIWFTERTYADFFTYALIAIGKDNEYSDWLNRYYEKCKEYQRTFTHNFYLDGGLLDLEHDGVRGSNKHYARMVDIVMKDVTKQMSAGLDPKTLGKIKPDTNTIKSKDINYRVKSILTTISVFL</sequence>
<dbReference type="InterPro" id="IPR027417">
    <property type="entry name" value="P-loop_NTPase"/>
</dbReference>
<reference evidence="2" key="1">
    <citation type="journal article" date="2015" name="Nature">
        <title>Complex archaea that bridge the gap between prokaryotes and eukaryotes.</title>
        <authorList>
            <person name="Spang A."/>
            <person name="Saw J.H."/>
            <person name="Jorgensen S.L."/>
            <person name="Zaremba-Niedzwiedzka K."/>
            <person name="Martijn J."/>
            <person name="Lind A.E."/>
            <person name="van Eijk R."/>
            <person name="Schleper C."/>
            <person name="Guy L."/>
            <person name="Ettema T.J."/>
        </authorList>
    </citation>
    <scope>NUCLEOTIDE SEQUENCE</scope>
</reference>
<proteinExistence type="predicted"/>
<accession>A0A0F9L4Q4</accession>
<organism evidence="2">
    <name type="scientific">marine sediment metagenome</name>
    <dbReference type="NCBI Taxonomy" id="412755"/>
    <lineage>
        <taxon>unclassified sequences</taxon>
        <taxon>metagenomes</taxon>
        <taxon>ecological metagenomes</taxon>
    </lineage>
</organism>
<gene>
    <name evidence="2" type="ORF">LCGC14_1557930</name>
</gene>
<protein>
    <recommendedName>
        <fullName evidence="1">NadR/Ttd14 AAA domain-containing protein</fullName>
    </recommendedName>
</protein>
<evidence type="ECO:0000313" key="2">
    <source>
        <dbReference type="EMBL" id="KKM48142.1"/>
    </source>
</evidence>
<dbReference type="Pfam" id="PF13521">
    <property type="entry name" value="AAA_28"/>
    <property type="match status" value="1"/>
</dbReference>
<comment type="caution">
    <text evidence="2">The sequence shown here is derived from an EMBL/GenBank/DDBJ whole genome shotgun (WGS) entry which is preliminary data.</text>
</comment>
<dbReference type="AlphaFoldDB" id="A0A0F9L4Q4"/>
<dbReference type="EMBL" id="LAZR01012000">
    <property type="protein sequence ID" value="KKM48142.1"/>
    <property type="molecule type" value="Genomic_DNA"/>
</dbReference>
<dbReference type="SUPFAM" id="SSF52540">
    <property type="entry name" value="P-loop containing nucleoside triphosphate hydrolases"/>
    <property type="match status" value="1"/>
</dbReference>
<dbReference type="Gene3D" id="3.40.50.300">
    <property type="entry name" value="P-loop containing nucleotide triphosphate hydrolases"/>
    <property type="match status" value="1"/>
</dbReference>